<dbReference type="PATRIC" id="fig|1354264.4.peg.2445"/>
<protein>
    <recommendedName>
        <fullName evidence="4">Transmembrane protein</fullName>
    </recommendedName>
</protein>
<evidence type="ECO:0000256" key="1">
    <source>
        <dbReference type="SAM" id="Phobius"/>
    </source>
</evidence>
<dbReference type="EMBL" id="LXEU01000049">
    <property type="protein sequence ID" value="OAT52385.1"/>
    <property type="molecule type" value="Genomic_DNA"/>
</dbReference>
<name>A0A1B7JWZ0_9ENTR</name>
<reference evidence="2 3" key="1">
    <citation type="submission" date="2016-04" db="EMBL/GenBank/DDBJ databases">
        <title>ATOL: Assembling a taxonomically balanced genome-scale reconstruction of the evolutionary history of the Enterobacteriaceae.</title>
        <authorList>
            <person name="Plunkett G.III."/>
            <person name="Neeno-Eckwall E.C."/>
            <person name="Glasner J.D."/>
            <person name="Perna N.T."/>
        </authorList>
    </citation>
    <scope>NUCLEOTIDE SEQUENCE [LARGE SCALE GENOMIC DNA]</scope>
    <source>
        <strain evidence="2 3">ATCC 51603</strain>
    </source>
</reference>
<dbReference type="AlphaFoldDB" id="A0A1B7JWZ0"/>
<keyword evidence="3" id="KW-1185">Reference proteome</keyword>
<accession>A0A1B7JWZ0</accession>
<evidence type="ECO:0000313" key="2">
    <source>
        <dbReference type="EMBL" id="OAT52385.1"/>
    </source>
</evidence>
<comment type="caution">
    <text evidence="2">The sequence shown here is derived from an EMBL/GenBank/DDBJ whole genome shotgun (WGS) entry which is preliminary data.</text>
</comment>
<feature type="transmembrane region" description="Helical" evidence="1">
    <location>
        <begin position="20"/>
        <end position="42"/>
    </location>
</feature>
<keyword evidence="1" id="KW-0472">Membrane</keyword>
<sequence>MLWFWCIGTSNPDFFNLMQAYTFLPADTIKVATTIIFVIWVIRSITAYEAKVIQFTQADLLKQILSELKSSERRNKMNEIDKAKDRKVNFDDVDI</sequence>
<keyword evidence="1" id="KW-1133">Transmembrane helix</keyword>
<proteinExistence type="predicted"/>
<keyword evidence="1" id="KW-0812">Transmembrane</keyword>
<evidence type="ECO:0000313" key="3">
    <source>
        <dbReference type="Proteomes" id="UP000078386"/>
    </source>
</evidence>
<organism evidence="2 3">
    <name type="scientific">Kluyvera georgiana ATCC 51603</name>
    <dbReference type="NCBI Taxonomy" id="1354264"/>
    <lineage>
        <taxon>Bacteria</taxon>
        <taxon>Pseudomonadati</taxon>
        <taxon>Pseudomonadota</taxon>
        <taxon>Gammaproteobacteria</taxon>
        <taxon>Enterobacterales</taxon>
        <taxon>Enterobacteriaceae</taxon>
        <taxon>Kluyvera</taxon>
    </lineage>
</organism>
<gene>
    <name evidence="2" type="ORF">M989_02350</name>
</gene>
<evidence type="ECO:0008006" key="4">
    <source>
        <dbReference type="Google" id="ProtNLM"/>
    </source>
</evidence>
<dbReference type="Proteomes" id="UP000078386">
    <property type="component" value="Unassembled WGS sequence"/>
</dbReference>